<evidence type="ECO:0000313" key="2">
    <source>
        <dbReference type="Proteomes" id="UP000214606"/>
    </source>
</evidence>
<protein>
    <submittedName>
        <fullName evidence="1">Cytosolic protein</fullName>
    </submittedName>
</protein>
<accession>A0A161W963</accession>
<sequence>MKTIYDIQQLLKRFGTIIYIGDRVADLELMEEEVKQLFESQLIDAKEFEMAMLLLRREIMIEKDKRKRVKDEKYDR</sequence>
<name>A0A161W963_9BACI</name>
<dbReference type="GeneID" id="301126833"/>
<dbReference type="Pfam" id="PF06014">
    <property type="entry name" value="YqgQ-like"/>
    <property type="match status" value="1"/>
</dbReference>
<dbReference type="KEGG" id="apak:AP3564_18130"/>
<dbReference type="InterPro" id="IPR009256">
    <property type="entry name" value="YqgQ-like"/>
</dbReference>
<dbReference type="SUPFAM" id="SSF158379">
    <property type="entry name" value="YqgQ-like"/>
    <property type="match status" value="1"/>
</dbReference>
<accession>A0A223E9Q3</accession>
<dbReference type="RefSeq" id="WP_066247571.1">
    <property type="nucleotide sequence ID" value="NZ_CP017703.1"/>
</dbReference>
<dbReference type="EMBL" id="CP017703">
    <property type="protein sequence ID" value="ASS91911.1"/>
    <property type="molecule type" value="Genomic_DNA"/>
</dbReference>
<gene>
    <name evidence="1" type="ORF">AP3564_18130</name>
</gene>
<dbReference type="InterPro" id="IPR023164">
    <property type="entry name" value="YqgQ-like_sf"/>
</dbReference>
<proteinExistence type="predicted"/>
<dbReference type="Proteomes" id="UP000214606">
    <property type="component" value="Chromosome"/>
</dbReference>
<evidence type="ECO:0000313" key="1">
    <source>
        <dbReference type="EMBL" id="ASS91911.1"/>
    </source>
</evidence>
<dbReference type="AlphaFoldDB" id="A0A161W963"/>
<organism evidence="1 2">
    <name type="scientific">Aeribacillus pallidus</name>
    <dbReference type="NCBI Taxonomy" id="33936"/>
    <lineage>
        <taxon>Bacteria</taxon>
        <taxon>Bacillati</taxon>
        <taxon>Bacillota</taxon>
        <taxon>Bacilli</taxon>
        <taxon>Bacillales</taxon>
        <taxon>Bacillaceae</taxon>
        <taxon>Aeribacillus</taxon>
    </lineage>
</organism>
<dbReference type="Gene3D" id="1.10.287.760">
    <property type="entry name" value="YqgQ-like"/>
    <property type="match status" value="1"/>
</dbReference>
<reference evidence="1 2" key="1">
    <citation type="submission" date="2016-10" db="EMBL/GenBank/DDBJ databases">
        <title>The whole genome sequencing and assembly of Aeribacillus pallidus KCTC3564 strain.</title>
        <authorList>
            <person name="Lee Y.-J."/>
            <person name="Park M.-K."/>
            <person name="Yi H."/>
            <person name="Bahn Y.-S."/>
            <person name="Kim J.F."/>
            <person name="Lee D.-W."/>
        </authorList>
    </citation>
    <scope>NUCLEOTIDE SEQUENCE [LARGE SCALE GENOMIC DNA]</scope>
    <source>
        <strain evidence="1 2">KCTC3564</strain>
    </source>
</reference>